<evidence type="ECO:0000256" key="2">
    <source>
        <dbReference type="ARBA" id="ARBA00005540"/>
    </source>
</evidence>
<dbReference type="KEGG" id="ssyr:SSYRP_v1c03810"/>
<dbReference type="eggNOG" id="COG3601">
    <property type="taxonomic scope" value="Bacteria"/>
</dbReference>
<feature type="transmembrane region" description="Helical" evidence="8">
    <location>
        <begin position="173"/>
        <end position="200"/>
    </location>
</feature>
<dbReference type="NCBIfam" id="NF043064">
    <property type="entry name" value="MMSYN1_0877"/>
    <property type="match status" value="1"/>
</dbReference>
<keyword evidence="6 8" id="KW-1133">Transmembrane helix</keyword>
<dbReference type="Pfam" id="PF12822">
    <property type="entry name" value="ECF_trnsprt"/>
    <property type="match status" value="1"/>
</dbReference>
<evidence type="ECO:0008006" key="11">
    <source>
        <dbReference type="Google" id="ProtNLM"/>
    </source>
</evidence>
<dbReference type="PATRIC" id="fig|1276229.3.peg.378"/>
<feature type="transmembrane region" description="Helical" evidence="8">
    <location>
        <begin position="54"/>
        <end position="78"/>
    </location>
</feature>
<reference evidence="9 10" key="1">
    <citation type="journal article" date="2013" name="Genome Biol. Evol.">
        <title>Complete genomes of two dipteran-associated spiroplasmas provided insights into the origin, dynamics, and impacts of viral invasion in spiroplasma.</title>
        <authorList>
            <person name="Ku C."/>
            <person name="Lo W.S."/>
            <person name="Chen L.L."/>
            <person name="Kuo C.H."/>
        </authorList>
    </citation>
    <scope>NUCLEOTIDE SEQUENCE [LARGE SCALE GENOMIC DNA]</scope>
    <source>
        <strain evidence="9">EA-1</strain>
    </source>
</reference>
<dbReference type="InterPro" id="IPR053647">
    <property type="entry name" value="Riboflavin_Transporter_RibV"/>
</dbReference>
<evidence type="ECO:0000256" key="6">
    <source>
        <dbReference type="ARBA" id="ARBA00022989"/>
    </source>
</evidence>
<feature type="transmembrane region" description="Helical" evidence="8">
    <location>
        <begin position="124"/>
        <end position="153"/>
    </location>
</feature>
<keyword evidence="10" id="KW-1185">Reference proteome</keyword>
<evidence type="ECO:0000256" key="8">
    <source>
        <dbReference type="SAM" id="Phobius"/>
    </source>
</evidence>
<dbReference type="Gene3D" id="1.10.1760.20">
    <property type="match status" value="1"/>
</dbReference>
<dbReference type="Proteomes" id="UP000013963">
    <property type="component" value="Chromosome"/>
</dbReference>
<dbReference type="EMBL" id="CP005078">
    <property type="protein sequence ID" value="AGM25975.1"/>
    <property type="molecule type" value="Genomic_DNA"/>
</dbReference>
<dbReference type="PANTHER" id="PTHR38438:SF1">
    <property type="entry name" value="RIBOFLAVIN TRANSPORTER RIBU"/>
    <property type="match status" value="1"/>
</dbReference>
<keyword evidence="7 8" id="KW-0472">Membrane</keyword>
<name>R4UIH9_9MOLU</name>
<dbReference type="GO" id="GO:0005886">
    <property type="term" value="C:plasma membrane"/>
    <property type="evidence" value="ECO:0007669"/>
    <property type="project" value="UniProtKB-SubCell"/>
</dbReference>
<proteinExistence type="inferred from homology"/>
<dbReference type="RefSeq" id="WP_016340623.1">
    <property type="nucleotide sequence ID" value="NC_021284.1"/>
</dbReference>
<keyword evidence="5 8" id="KW-0812">Transmembrane</keyword>
<comment type="subcellular location">
    <subcellularLocation>
        <location evidence="1">Cell membrane</location>
        <topology evidence="1">Multi-pass membrane protein</topology>
    </subcellularLocation>
</comment>
<keyword evidence="3" id="KW-0813">Transport</keyword>
<evidence type="ECO:0000256" key="3">
    <source>
        <dbReference type="ARBA" id="ARBA00022448"/>
    </source>
</evidence>
<dbReference type="InterPro" id="IPR025720">
    <property type="entry name" value="RibU"/>
</dbReference>
<evidence type="ECO:0000256" key="5">
    <source>
        <dbReference type="ARBA" id="ARBA00022692"/>
    </source>
</evidence>
<comment type="similarity">
    <text evidence="2">Belongs to the prokaryotic riboflavin transporter (P-RFT) (TC 2.A.87) family.</text>
</comment>
<evidence type="ECO:0000256" key="1">
    <source>
        <dbReference type="ARBA" id="ARBA00004651"/>
    </source>
</evidence>
<organism evidence="9 10">
    <name type="scientific">Spiroplasma syrphidicola EA-1</name>
    <dbReference type="NCBI Taxonomy" id="1276229"/>
    <lineage>
        <taxon>Bacteria</taxon>
        <taxon>Bacillati</taxon>
        <taxon>Mycoplasmatota</taxon>
        <taxon>Mollicutes</taxon>
        <taxon>Entomoplasmatales</taxon>
        <taxon>Spiroplasmataceae</taxon>
        <taxon>Spiroplasma</taxon>
    </lineage>
</organism>
<dbReference type="STRING" id="1276229.SSYRP_v1c03810"/>
<sequence length="233" mass="27091">MRQKYQQIFKLNSKKIVSLAVIVALYVLLSWISKLINLSIFPSAPFLKIELTDFIFLMALKIIGLFYTLFITVVVSWLRILYLGDSPIDVFALMLADLVFIILFWGLIFLFNKIIKNQKNSKKIEYLTLSCALVLATVAVSFVMAFFNWLFILPMYGAFMNYPPEVITWFKGILIPILVPFNLIKFGINGIFFVMIYRAVVIIAEQYHHRQFNRTGKTFPVYSIPDFSEELYC</sequence>
<gene>
    <name evidence="9" type="ORF">SSYRP_v1c03810</name>
</gene>
<feature type="transmembrane region" description="Helical" evidence="8">
    <location>
        <begin position="16"/>
        <end position="33"/>
    </location>
</feature>
<keyword evidence="4" id="KW-1003">Cell membrane</keyword>
<protein>
    <recommendedName>
        <fullName evidence="11">Riboflavin transporter</fullName>
    </recommendedName>
</protein>
<evidence type="ECO:0000256" key="4">
    <source>
        <dbReference type="ARBA" id="ARBA00022475"/>
    </source>
</evidence>
<evidence type="ECO:0000313" key="10">
    <source>
        <dbReference type="Proteomes" id="UP000013963"/>
    </source>
</evidence>
<evidence type="ECO:0000313" key="9">
    <source>
        <dbReference type="EMBL" id="AGM25975.1"/>
    </source>
</evidence>
<dbReference type="InterPro" id="IPR024529">
    <property type="entry name" value="ECF_trnsprt_substrate-spec"/>
</dbReference>
<accession>R4UIH9</accession>
<dbReference type="OrthoDB" id="390231at2"/>
<feature type="transmembrane region" description="Helical" evidence="8">
    <location>
        <begin position="90"/>
        <end position="112"/>
    </location>
</feature>
<dbReference type="AlphaFoldDB" id="R4UIH9"/>
<dbReference type="PANTHER" id="PTHR38438">
    <property type="entry name" value="RIBOFLAVIN TRANSPORTER RIBU"/>
    <property type="match status" value="1"/>
</dbReference>
<dbReference type="HOGENOM" id="CLU_086673_0_1_14"/>
<dbReference type="GO" id="GO:0032217">
    <property type="term" value="F:riboflavin transmembrane transporter activity"/>
    <property type="evidence" value="ECO:0007669"/>
    <property type="project" value="InterPro"/>
</dbReference>
<evidence type="ECO:0000256" key="7">
    <source>
        <dbReference type="ARBA" id="ARBA00023136"/>
    </source>
</evidence>